<keyword evidence="6" id="KW-0068">Autocatalytic cleavage</keyword>
<evidence type="ECO:0000256" key="9">
    <source>
        <dbReference type="ARBA" id="ARBA00053295"/>
    </source>
</evidence>
<dbReference type="GO" id="GO:0006508">
    <property type="term" value="P:proteolysis"/>
    <property type="evidence" value="ECO:0007669"/>
    <property type="project" value="UniProtKB-KW"/>
</dbReference>
<dbReference type="Pfam" id="PF01112">
    <property type="entry name" value="Asparaginase_2"/>
    <property type="match status" value="1"/>
</dbReference>
<dbReference type="AlphaFoldDB" id="A0A1J1I8P3"/>
<comment type="similarity">
    <text evidence="1">Belongs to the glutamate-gated ion channel (TC 1.A.10.1) family.</text>
</comment>
<feature type="binding site" evidence="15">
    <location>
        <begin position="868"/>
        <end position="871"/>
    </location>
    <ligand>
        <name>substrate</name>
    </ligand>
</feature>
<dbReference type="FunFam" id="3.60.20.30:FF:000003">
    <property type="entry name" value="N(4)-(Beta-N-acetylglucosaminyl)-L-asparaginase isoform X1"/>
    <property type="match status" value="1"/>
</dbReference>
<keyword evidence="17" id="KW-0472">Membrane</keyword>
<gene>
    <name evidence="19" type="ORF">CLUMA_CG010033</name>
</gene>
<dbReference type="GO" id="GO:0008233">
    <property type="term" value="F:peptidase activity"/>
    <property type="evidence" value="ECO:0007669"/>
    <property type="project" value="UniProtKB-KW"/>
</dbReference>
<dbReference type="InterPro" id="IPR000246">
    <property type="entry name" value="Peptidase_T2"/>
</dbReference>
<evidence type="ECO:0000313" key="20">
    <source>
        <dbReference type="Proteomes" id="UP000183832"/>
    </source>
</evidence>
<feature type="transmembrane region" description="Helical" evidence="17">
    <location>
        <begin position="238"/>
        <end position="260"/>
    </location>
</feature>
<protein>
    <recommendedName>
        <fullName evidence="10">N(4)-(beta-N-acetylglucosaminyl)-L-asparaginase</fullName>
        <ecNumber evidence="10">3.5.1.26</ecNumber>
    </recommendedName>
    <alternativeName>
        <fullName evidence="12">Aspartylglucosaminidase</fullName>
    </alternativeName>
    <alternativeName>
        <fullName evidence="11">Glycosylasparaginase</fullName>
    </alternativeName>
    <alternativeName>
        <fullName evidence="13">N4-(N-acetyl-beta-glucosaminyl)-L-asparagine amidase</fullName>
    </alternativeName>
</protein>
<evidence type="ECO:0000256" key="3">
    <source>
        <dbReference type="ARBA" id="ARBA00011601"/>
    </source>
</evidence>
<evidence type="ECO:0000256" key="5">
    <source>
        <dbReference type="ARBA" id="ARBA00022801"/>
    </source>
</evidence>
<reference evidence="19 20" key="1">
    <citation type="submission" date="2015-04" db="EMBL/GenBank/DDBJ databases">
        <authorList>
            <person name="Syromyatnikov M.Y."/>
            <person name="Popov V.N."/>
        </authorList>
    </citation>
    <scope>NUCLEOTIDE SEQUENCE [LARGE SCALE GENOMIC DNA]</scope>
</reference>
<dbReference type="GO" id="GO:0015276">
    <property type="term" value="F:ligand-gated monoatomic ion channel activity"/>
    <property type="evidence" value="ECO:0007669"/>
    <property type="project" value="InterPro"/>
</dbReference>
<feature type="transmembrane region" description="Helical" evidence="17">
    <location>
        <begin position="436"/>
        <end position="459"/>
    </location>
</feature>
<dbReference type="InterPro" id="IPR001320">
    <property type="entry name" value="Iontro_rcpt_C"/>
</dbReference>
<keyword evidence="7" id="KW-1015">Disulfide bond</keyword>
<dbReference type="Pfam" id="PF00060">
    <property type="entry name" value="Lig_chan"/>
    <property type="match status" value="1"/>
</dbReference>
<comment type="subunit">
    <text evidence="3">Heterotetramer of two alpha and two beta chains arranged as a dimer of alpha/beta heterodimers.</text>
</comment>
<comment type="similarity">
    <text evidence="2">Belongs to the Ntn-hydrolase family.</text>
</comment>
<feature type="transmembrane region" description="Helical" evidence="17">
    <location>
        <begin position="169"/>
        <end position="192"/>
    </location>
</feature>
<proteinExistence type="inferred from homology"/>
<dbReference type="OrthoDB" id="5984008at2759"/>
<evidence type="ECO:0000256" key="10">
    <source>
        <dbReference type="ARBA" id="ARBA00066729"/>
    </source>
</evidence>
<evidence type="ECO:0000256" key="16">
    <source>
        <dbReference type="PIRSR" id="PIRSR600246-3"/>
    </source>
</evidence>
<evidence type="ECO:0000256" key="12">
    <source>
        <dbReference type="ARBA" id="ARBA00079301"/>
    </source>
</evidence>
<dbReference type="Gene3D" id="3.60.20.30">
    <property type="entry name" value="(Glycosyl)asparaginase"/>
    <property type="match status" value="1"/>
</dbReference>
<keyword evidence="17" id="KW-0812">Transmembrane</keyword>
<dbReference type="EC" id="3.5.1.26" evidence="10"/>
<feature type="binding site" evidence="15">
    <location>
        <begin position="845"/>
        <end position="848"/>
    </location>
    <ligand>
        <name>substrate</name>
    </ligand>
</feature>
<dbReference type="SUPFAM" id="SSF53850">
    <property type="entry name" value="Periplasmic binding protein-like II"/>
    <property type="match status" value="1"/>
</dbReference>
<keyword evidence="17" id="KW-1133">Transmembrane helix</keyword>
<evidence type="ECO:0000256" key="1">
    <source>
        <dbReference type="ARBA" id="ARBA00008685"/>
    </source>
</evidence>
<evidence type="ECO:0000256" key="2">
    <source>
        <dbReference type="ARBA" id="ARBA00010872"/>
    </source>
</evidence>
<evidence type="ECO:0000256" key="7">
    <source>
        <dbReference type="ARBA" id="ARBA00023157"/>
    </source>
</evidence>
<evidence type="ECO:0000313" key="19">
    <source>
        <dbReference type="EMBL" id="CRK96595.1"/>
    </source>
</evidence>
<evidence type="ECO:0000259" key="18">
    <source>
        <dbReference type="Pfam" id="PF00060"/>
    </source>
</evidence>
<evidence type="ECO:0000256" key="13">
    <source>
        <dbReference type="ARBA" id="ARBA00080645"/>
    </source>
</evidence>
<dbReference type="EMBL" id="CVRI01000044">
    <property type="protein sequence ID" value="CRK96595.1"/>
    <property type="molecule type" value="Genomic_DNA"/>
</dbReference>
<dbReference type="PANTHER" id="PTHR10188:SF6">
    <property type="entry name" value="N(4)-(BETA-N-ACETYLGLUCOSAMINYL)-L-ASPARAGINASE"/>
    <property type="match status" value="1"/>
</dbReference>
<dbReference type="GO" id="GO:0016020">
    <property type="term" value="C:membrane"/>
    <property type="evidence" value="ECO:0007669"/>
    <property type="project" value="InterPro"/>
</dbReference>
<dbReference type="Proteomes" id="UP000183832">
    <property type="component" value="Unassembled WGS sequence"/>
</dbReference>
<comment type="catalytic activity">
    <reaction evidence="8">
        <text>N(4)-(beta-N-acetyl-D-glucosaminyl)-L-asparagine + H2O = N-acetyl-beta-D-glucosaminylamine + L-aspartate + H(+)</text>
        <dbReference type="Rhea" id="RHEA:11544"/>
        <dbReference type="ChEBI" id="CHEBI:15377"/>
        <dbReference type="ChEBI" id="CHEBI:15378"/>
        <dbReference type="ChEBI" id="CHEBI:15947"/>
        <dbReference type="ChEBI" id="CHEBI:29991"/>
        <dbReference type="ChEBI" id="CHEBI:58080"/>
        <dbReference type="EC" id="3.5.1.26"/>
    </reaction>
</comment>
<evidence type="ECO:0000256" key="17">
    <source>
        <dbReference type="SAM" id="Phobius"/>
    </source>
</evidence>
<dbReference type="STRING" id="568069.A0A1J1I8P3"/>
<keyword evidence="4" id="KW-0645">Protease</keyword>
<evidence type="ECO:0000256" key="6">
    <source>
        <dbReference type="ARBA" id="ARBA00022813"/>
    </source>
</evidence>
<dbReference type="GO" id="GO:0003948">
    <property type="term" value="F:N4-(beta-N-acetylglucosaminyl)-L-asparaginase activity"/>
    <property type="evidence" value="ECO:0007669"/>
    <property type="project" value="UniProtKB-EC"/>
</dbReference>
<evidence type="ECO:0000256" key="11">
    <source>
        <dbReference type="ARBA" id="ARBA00078726"/>
    </source>
</evidence>
<feature type="active site" description="Nucleophile" evidence="14">
    <location>
        <position position="817"/>
    </location>
</feature>
<feature type="site" description="Cleavage; by autolysis" evidence="16">
    <location>
        <begin position="816"/>
        <end position="817"/>
    </location>
</feature>
<keyword evidence="20" id="KW-1185">Reference proteome</keyword>
<dbReference type="GO" id="GO:0005764">
    <property type="term" value="C:lysosome"/>
    <property type="evidence" value="ECO:0007669"/>
    <property type="project" value="TreeGrafter"/>
</dbReference>
<feature type="domain" description="Ionotropic glutamate receptor C-terminal" evidence="18">
    <location>
        <begin position="170"/>
        <end position="442"/>
    </location>
</feature>
<comment type="function">
    <text evidence="9">Cleaves the GlcNAc-Asn bond which joins oligosaccharides to the peptide of asparagine-linked glycoproteins.</text>
</comment>
<evidence type="ECO:0000256" key="14">
    <source>
        <dbReference type="PIRSR" id="PIRSR600246-1"/>
    </source>
</evidence>
<organism evidence="19 20">
    <name type="scientific">Clunio marinus</name>
    <dbReference type="NCBI Taxonomy" id="568069"/>
    <lineage>
        <taxon>Eukaryota</taxon>
        <taxon>Metazoa</taxon>
        <taxon>Ecdysozoa</taxon>
        <taxon>Arthropoda</taxon>
        <taxon>Hexapoda</taxon>
        <taxon>Insecta</taxon>
        <taxon>Pterygota</taxon>
        <taxon>Neoptera</taxon>
        <taxon>Endopterygota</taxon>
        <taxon>Diptera</taxon>
        <taxon>Nematocera</taxon>
        <taxon>Chironomoidea</taxon>
        <taxon>Chironomidae</taxon>
        <taxon>Clunio</taxon>
    </lineage>
</organism>
<sequence length="957" mass="107093">MAGIAFLLSVICGNSPDVCISDQNSLGVNYNVIQTSPPSYKEQMDKIKEELEGQTLNVTTLEDSPLSVLKRVDKGEYDGGGFAFEFFDHLSKKYNFNYNVIKSEYNIVGSSNDTEGSVLQLIRDKHFHLISNRHVRFSTPLDEGEWKMIMKRPQESASGAGLLAPFDEVVWYFILVSLIVTGPCIFGIIWIYHRFGKHTGEPYYNLWQCVWYVYGGLMKQGSVLSPNADSIRVAFATWWIFITILTSFYTANLTAFLTLARFSLPINEPKDLSDKSQRFICHRGFAVNYAITNYDEELGILRSMLENKLGELVNQNNDTEILLNQVYKKNVVFIRDKPAIDHLVYDDYRKRKTLPSERLQCPFAMSKIVSLKRKRGFIYPKDSKWAKLFDQQLRYMVEGGIINHRLNYGLPKAEICPQNLGSIERQLGLNDLFTTYLTMLIGFSSALAIFVAEMIMRYFNGRKDMSMRERGIEQSNTRQILVKPFRKTKASFIQESTKTISPPPAYGEAIKTIFNTQASVDSELSNSGSIEGYRTLNGRKYAIIKDENGTHLVPTRSPSAALFNYQLAYNMIEPRLTPMATPRSCRLGVKQYTMSFSSHTAEKIILFTKMRLLCFVLVLIEFLNLSSSCKPKNKLPIVINTWPFTNATIQAWDVIYNLEKSAIDAVVEGCSVCEREQCDGTVGYGGSPNEVGETTLDAMIMDGKTMNVGAVGSLRNIKDAIAVARHVLDNTKHTLLVGEQATSFAVQMGFKKQSLSTTKSKEQFNGWKARNCQPNFWLNVIPNPSMSCGPYEPVYEQVEKQSLNDINSFFNSNNHDTIGMIAIDKNGDIAAGTSTNGASFKIPGRVGDSPIPGSGAYADNSVGAAAATGDGDILMRFLPSLLAVEFLRQGVTPDIAGEKALMRIAQHYPHFVGGIVVADKYGNYGAACHGIDSFPFSVYNPLSKKVKVERRDCLRSI</sequence>
<evidence type="ECO:0000256" key="4">
    <source>
        <dbReference type="ARBA" id="ARBA00022670"/>
    </source>
</evidence>
<dbReference type="PANTHER" id="PTHR10188">
    <property type="entry name" value="L-ASPARAGINASE"/>
    <property type="match status" value="1"/>
</dbReference>
<evidence type="ECO:0000256" key="8">
    <source>
        <dbReference type="ARBA" id="ARBA00050421"/>
    </source>
</evidence>
<dbReference type="InterPro" id="IPR029055">
    <property type="entry name" value="Ntn_hydrolases_N"/>
</dbReference>
<dbReference type="SUPFAM" id="SSF56235">
    <property type="entry name" value="N-terminal nucleophile aminohydrolases (Ntn hydrolases)"/>
    <property type="match status" value="1"/>
</dbReference>
<dbReference type="CDD" id="cd04513">
    <property type="entry name" value="Glycosylasparaginase"/>
    <property type="match status" value="1"/>
</dbReference>
<name>A0A1J1I8P3_9DIPT</name>
<dbReference type="Gene3D" id="1.10.287.70">
    <property type="match status" value="1"/>
</dbReference>
<accession>A0A1J1I8P3</accession>
<evidence type="ECO:0000256" key="15">
    <source>
        <dbReference type="PIRSR" id="PIRSR600246-2"/>
    </source>
</evidence>
<dbReference type="Gene3D" id="3.40.190.10">
    <property type="entry name" value="Periplasmic binding protein-like II"/>
    <property type="match status" value="1"/>
</dbReference>
<keyword evidence="5" id="KW-0378">Hydrolase</keyword>